<dbReference type="SMART" id="SM00458">
    <property type="entry name" value="RICIN"/>
    <property type="match status" value="1"/>
</dbReference>
<gene>
    <name evidence="2" type="ORF">BC936DRAFT_136544</name>
</gene>
<dbReference type="Pfam" id="PF00652">
    <property type="entry name" value="Ricin_B_lectin"/>
    <property type="match status" value="1"/>
</dbReference>
<dbReference type="PROSITE" id="PS50231">
    <property type="entry name" value="RICIN_B_LECTIN"/>
    <property type="match status" value="1"/>
</dbReference>
<sequence length="182" mass="21382">MSTTSLRPIEEFPQGFFYIKSRKNGMVLDVEGDSKNPNARVIVWPQKFRANDNQLWSYDDGYLTNKNSGLDTRISDRICIPTDQMTAKFLFDTQIIQSDRKLPQEVQYQRWYFCEEGFFYPLQNSHLVLDIKGDSDEKGTPVLLYQRKDTENYNQLWTIEPYPFSSETFSLPGQEGYSYSYV</sequence>
<dbReference type="InterPro" id="IPR000772">
    <property type="entry name" value="Ricin_B_lectin"/>
</dbReference>
<proteinExistence type="predicted"/>
<dbReference type="Gene3D" id="2.80.10.50">
    <property type="match status" value="1"/>
</dbReference>
<dbReference type="InterPro" id="IPR035992">
    <property type="entry name" value="Ricin_B-like_lectins"/>
</dbReference>
<evidence type="ECO:0000259" key="1">
    <source>
        <dbReference type="SMART" id="SM00458"/>
    </source>
</evidence>
<evidence type="ECO:0000313" key="3">
    <source>
        <dbReference type="Proteomes" id="UP000268093"/>
    </source>
</evidence>
<dbReference type="AlphaFoldDB" id="A0A433CZB2"/>
<name>A0A433CZB2_9FUNG</name>
<dbReference type="SUPFAM" id="SSF50370">
    <property type="entry name" value="Ricin B-like lectins"/>
    <property type="match status" value="1"/>
</dbReference>
<reference evidence="2 3" key="1">
    <citation type="journal article" date="2018" name="New Phytol.">
        <title>Phylogenomics of Endogonaceae and evolution of mycorrhizas within Mucoromycota.</title>
        <authorList>
            <person name="Chang Y."/>
            <person name="Desiro A."/>
            <person name="Na H."/>
            <person name="Sandor L."/>
            <person name="Lipzen A."/>
            <person name="Clum A."/>
            <person name="Barry K."/>
            <person name="Grigoriev I.V."/>
            <person name="Martin F.M."/>
            <person name="Stajich J.E."/>
            <person name="Smith M.E."/>
            <person name="Bonito G."/>
            <person name="Spatafora J.W."/>
        </authorList>
    </citation>
    <scope>NUCLEOTIDE SEQUENCE [LARGE SCALE GENOMIC DNA]</scope>
    <source>
        <strain evidence="2 3">GMNB39</strain>
    </source>
</reference>
<accession>A0A433CZB2</accession>
<dbReference type="Proteomes" id="UP000268093">
    <property type="component" value="Unassembled WGS sequence"/>
</dbReference>
<dbReference type="EMBL" id="RBNI01010023">
    <property type="protein sequence ID" value="RUP43919.1"/>
    <property type="molecule type" value="Genomic_DNA"/>
</dbReference>
<dbReference type="OrthoDB" id="9895617at2759"/>
<keyword evidence="3" id="KW-1185">Reference proteome</keyword>
<comment type="caution">
    <text evidence="2">The sequence shown here is derived from an EMBL/GenBank/DDBJ whole genome shotgun (WGS) entry which is preliminary data.</text>
</comment>
<organism evidence="2 3">
    <name type="scientific">Jimgerdemannia flammicorona</name>
    <dbReference type="NCBI Taxonomy" id="994334"/>
    <lineage>
        <taxon>Eukaryota</taxon>
        <taxon>Fungi</taxon>
        <taxon>Fungi incertae sedis</taxon>
        <taxon>Mucoromycota</taxon>
        <taxon>Mucoromycotina</taxon>
        <taxon>Endogonomycetes</taxon>
        <taxon>Endogonales</taxon>
        <taxon>Endogonaceae</taxon>
        <taxon>Jimgerdemannia</taxon>
    </lineage>
</organism>
<dbReference type="CDD" id="cd23454">
    <property type="entry name" value="beta-trefoil_Ricin_GllA-1"/>
    <property type="match status" value="1"/>
</dbReference>
<evidence type="ECO:0000313" key="2">
    <source>
        <dbReference type="EMBL" id="RUP43919.1"/>
    </source>
</evidence>
<dbReference type="GO" id="GO:0030246">
    <property type="term" value="F:carbohydrate binding"/>
    <property type="evidence" value="ECO:0007669"/>
    <property type="project" value="UniProtKB-KW"/>
</dbReference>
<protein>
    <submittedName>
        <fullName evidence="2">Ricin B lectin domain-containing protein</fullName>
    </submittedName>
</protein>
<keyword evidence="2" id="KW-0430">Lectin</keyword>
<feature type="domain" description="Ricin B lectin" evidence="1">
    <location>
        <begin position="14"/>
        <end position="160"/>
    </location>
</feature>